<comment type="caution">
    <text evidence="4">The sequence shown here is derived from an EMBL/GenBank/DDBJ whole genome shotgun (WGS) entry which is preliminary data.</text>
</comment>
<dbReference type="RefSeq" id="WP_285571643.1">
    <property type="nucleotide sequence ID" value="NZ_BSTK01000004.1"/>
</dbReference>
<dbReference type="InterPro" id="IPR036661">
    <property type="entry name" value="Luciferase-like_sf"/>
</dbReference>
<dbReference type="SUPFAM" id="SSF51679">
    <property type="entry name" value="Bacterial luciferase-like"/>
    <property type="match status" value="1"/>
</dbReference>
<dbReference type="NCBIfam" id="TIGR04020">
    <property type="entry name" value="seco_metab_LLM"/>
    <property type="match status" value="1"/>
</dbReference>
<organism evidence="4 5">
    <name type="scientific">Actinoallomurus iriomotensis</name>
    <dbReference type="NCBI Taxonomy" id="478107"/>
    <lineage>
        <taxon>Bacteria</taxon>
        <taxon>Bacillati</taxon>
        <taxon>Actinomycetota</taxon>
        <taxon>Actinomycetes</taxon>
        <taxon>Streptosporangiales</taxon>
        <taxon>Thermomonosporaceae</taxon>
        <taxon>Actinoallomurus</taxon>
    </lineage>
</organism>
<dbReference type="InterPro" id="IPR050766">
    <property type="entry name" value="Bact_Lucif_Oxidored"/>
</dbReference>
<gene>
    <name evidence="4" type="ORF">Airi02_030160</name>
</gene>
<sequence length="341" mass="37982">MDFSLLYFANREVTDAPAEYDLLIDAARFADRNGFTALWVPERHFHPFGGAYPNPALAAAAIAGQTTRIRLRAGSVVLPLHDPLTVVEDWSFVDNLSRGRVDLALATGWAANDFVLAPERFPDRRRYVRDNIDVIRDLWAGRPIDRVNGAGEETPTRVYPSPVQPTVRLWLTAASSVETFAEAGGRGLNVLTALLFQDLDQLASKIAAYRTARKDAGHDPTTGVVTLMVHTFVGESDDEVRETVREAFTAYLESSIDLWKNQWERLRGPDRASLARYAFERYFRTAAMFGSVDRCVDFAERLAAVGVDEVASLIDFGLPGPAVLAALPHLDQVRRRIQHTR</sequence>
<dbReference type="GO" id="GO:0016705">
    <property type="term" value="F:oxidoreductase activity, acting on paired donors, with incorporation or reduction of molecular oxygen"/>
    <property type="evidence" value="ECO:0007669"/>
    <property type="project" value="InterPro"/>
</dbReference>
<dbReference type="GO" id="GO:0004497">
    <property type="term" value="F:monooxygenase activity"/>
    <property type="evidence" value="ECO:0007669"/>
    <property type="project" value="UniProtKB-KW"/>
</dbReference>
<dbReference type="Gene3D" id="3.20.20.30">
    <property type="entry name" value="Luciferase-like domain"/>
    <property type="match status" value="1"/>
</dbReference>
<dbReference type="InterPro" id="IPR024011">
    <property type="entry name" value="Biosynth_lucif-like_mOase_dom"/>
</dbReference>
<accession>A0A9W6VZU6</accession>
<dbReference type="Pfam" id="PF00296">
    <property type="entry name" value="Bac_luciferase"/>
    <property type="match status" value="1"/>
</dbReference>
<evidence type="ECO:0000313" key="5">
    <source>
        <dbReference type="Proteomes" id="UP001165074"/>
    </source>
</evidence>
<dbReference type="InterPro" id="IPR011251">
    <property type="entry name" value="Luciferase-like_dom"/>
</dbReference>
<evidence type="ECO:0000259" key="3">
    <source>
        <dbReference type="Pfam" id="PF00296"/>
    </source>
</evidence>
<protein>
    <submittedName>
        <fullName evidence="4">Siderophore biosynthesis protein</fullName>
    </submittedName>
</protein>
<reference evidence="4" key="1">
    <citation type="submission" date="2023-03" db="EMBL/GenBank/DDBJ databases">
        <title>Actinoallomurus iriomotensis NBRC 103684.</title>
        <authorList>
            <person name="Ichikawa N."/>
            <person name="Sato H."/>
            <person name="Tonouchi N."/>
        </authorList>
    </citation>
    <scope>NUCLEOTIDE SEQUENCE</scope>
    <source>
        <strain evidence="4">NBRC 103684</strain>
    </source>
</reference>
<dbReference type="PANTHER" id="PTHR30137">
    <property type="entry name" value="LUCIFERASE-LIKE MONOOXYGENASE"/>
    <property type="match status" value="1"/>
</dbReference>
<proteinExistence type="predicted"/>
<keyword evidence="1" id="KW-0560">Oxidoreductase</keyword>
<name>A0A9W6VZU6_9ACTN</name>
<dbReference type="AlphaFoldDB" id="A0A9W6VZU6"/>
<evidence type="ECO:0000256" key="2">
    <source>
        <dbReference type="ARBA" id="ARBA00023033"/>
    </source>
</evidence>
<dbReference type="PANTHER" id="PTHR30137:SF8">
    <property type="entry name" value="BLR5498 PROTEIN"/>
    <property type="match status" value="1"/>
</dbReference>
<dbReference type="Proteomes" id="UP001165074">
    <property type="component" value="Unassembled WGS sequence"/>
</dbReference>
<keyword evidence="2" id="KW-0503">Monooxygenase</keyword>
<evidence type="ECO:0000256" key="1">
    <source>
        <dbReference type="ARBA" id="ARBA00023002"/>
    </source>
</evidence>
<keyword evidence="5" id="KW-1185">Reference proteome</keyword>
<dbReference type="GO" id="GO:0005829">
    <property type="term" value="C:cytosol"/>
    <property type="evidence" value="ECO:0007669"/>
    <property type="project" value="TreeGrafter"/>
</dbReference>
<evidence type="ECO:0000313" key="4">
    <source>
        <dbReference type="EMBL" id="GLY85087.1"/>
    </source>
</evidence>
<dbReference type="EMBL" id="BSTK01000004">
    <property type="protein sequence ID" value="GLY85087.1"/>
    <property type="molecule type" value="Genomic_DNA"/>
</dbReference>
<feature type="domain" description="Luciferase-like" evidence="3">
    <location>
        <begin position="8"/>
        <end position="308"/>
    </location>
</feature>